<dbReference type="GO" id="GO:0000124">
    <property type="term" value="C:SAGA complex"/>
    <property type="evidence" value="ECO:0007669"/>
    <property type="project" value="EnsemblFungi"/>
</dbReference>
<evidence type="ECO:0000313" key="5">
    <source>
        <dbReference type="EMBL" id="SGZ37911.1"/>
    </source>
</evidence>
<feature type="compositionally biased region" description="Basic and acidic residues" evidence="3">
    <location>
        <begin position="33"/>
        <end position="47"/>
    </location>
</feature>
<dbReference type="InterPro" id="IPR057544">
    <property type="entry name" value="Beta-prop_SPT8"/>
</dbReference>
<dbReference type="GO" id="GO:0003712">
    <property type="term" value="F:transcription coregulator activity"/>
    <property type="evidence" value="ECO:0007669"/>
    <property type="project" value="EnsemblFungi"/>
</dbReference>
<feature type="region of interest" description="Disordered" evidence="3">
    <location>
        <begin position="28"/>
        <end position="47"/>
    </location>
</feature>
<sequence>MSTEIDENNLPNDISINNIDDMSLIQDDNIEPDENKSNVSVEKEPMSPDQEIHFLHTSLLQASMITERYSLTPKIAITTSGSGINSLCLTKHYKYLFLGGDDGFLRKYNFIKSLKGEAPLTIQQKHFVVDGVMNNGYISSYTPNEILQKKSDIKFPSQTNLEEYYPLKSKVLGMDVHSECDFSLVGQENGDVLLQGCRYREGKLYHLFREKDNVGMNNFIKLNENEDCFYSVGFFDKRLRKYDLNTGELIMNKVIGDSQLSSVEFRPLHGDPINQDHHESDIDMLFEDNEDDDKLEQGDQKIYDEYINKNTLRMRFDENVILTSQLNGKAYIYDSRVNNSATINQPVLSLIRGNDTPPWSLSACWDYSGNKVFIGRRNASFEMFDIRNPTVPEKIVKLPKKSGEVTCIKSMPNSKQVICGSIDNIRIYDLEQDKFNIIPGHHGGYISNIVIDPTSRFMFTTSGNRGVLQNQNYSTDLAFVYNIDNL</sequence>
<dbReference type="GO" id="GO:0017025">
    <property type="term" value="F:TBP-class protein binding"/>
    <property type="evidence" value="ECO:0007669"/>
    <property type="project" value="EnsemblFungi"/>
</dbReference>
<dbReference type="PANTHER" id="PTHR44090:SF1">
    <property type="entry name" value="SUPERKILLER COMPLEX PROTEIN 8"/>
    <property type="match status" value="1"/>
</dbReference>
<dbReference type="InterPro" id="IPR036322">
    <property type="entry name" value="WD40_repeat_dom_sf"/>
</dbReference>
<gene>
    <name evidence="5" type="ORF">HGUI_00111</name>
</gene>
<dbReference type="OrthoDB" id="10260946at2759"/>
<dbReference type="VEuPathDB" id="FungiDB:HGUI_00111"/>
<dbReference type="PANTHER" id="PTHR44090">
    <property type="entry name" value="WD REPEAT-CONTAINING PROTEIN 61"/>
    <property type="match status" value="1"/>
</dbReference>
<evidence type="ECO:0000256" key="1">
    <source>
        <dbReference type="ARBA" id="ARBA00022574"/>
    </source>
</evidence>
<dbReference type="AlphaFoldDB" id="A0A1L0CT29"/>
<keyword evidence="2" id="KW-0677">Repeat</keyword>
<dbReference type="InterPro" id="IPR015943">
    <property type="entry name" value="WD40/YVTN_repeat-like_dom_sf"/>
</dbReference>
<keyword evidence="6" id="KW-1185">Reference proteome</keyword>
<accession>A0A1L0CT29</accession>
<dbReference type="GO" id="GO:0006325">
    <property type="term" value="P:chromatin organization"/>
    <property type="evidence" value="ECO:0007669"/>
    <property type="project" value="EnsemblFungi"/>
</dbReference>
<dbReference type="SMART" id="SM00320">
    <property type="entry name" value="WD40"/>
    <property type="match status" value="3"/>
</dbReference>
<reference evidence="6" key="1">
    <citation type="submission" date="2016-11" db="EMBL/GenBank/DDBJ databases">
        <authorList>
            <person name="Guldener U."/>
        </authorList>
    </citation>
    <scope>NUCLEOTIDE SEQUENCE [LARGE SCALE GENOMIC DNA]</scope>
</reference>
<dbReference type="GO" id="GO:0045944">
    <property type="term" value="P:positive regulation of transcription by RNA polymerase II"/>
    <property type="evidence" value="ECO:0007669"/>
    <property type="project" value="EnsemblFungi"/>
</dbReference>
<dbReference type="InterPro" id="IPR001680">
    <property type="entry name" value="WD40_rpt"/>
</dbReference>
<organism evidence="5 6">
    <name type="scientific">Hanseniaspora guilliermondii</name>
    <dbReference type="NCBI Taxonomy" id="56406"/>
    <lineage>
        <taxon>Eukaryota</taxon>
        <taxon>Fungi</taxon>
        <taxon>Dikarya</taxon>
        <taxon>Ascomycota</taxon>
        <taxon>Saccharomycotina</taxon>
        <taxon>Saccharomycetes</taxon>
        <taxon>Saccharomycodales</taxon>
        <taxon>Saccharomycodaceae</taxon>
        <taxon>Hanseniaspora</taxon>
    </lineage>
</organism>
<proteinExistence type="predicted"/>
<protein>
    <submittedName>
        <fullName evidence="5">Related to Transcription factor SPT8</fullName>
    </submittedName>
</protein>
<dbReference type="EMBL" id="FQNF01000002">
    <property type="protein sequence ID" value="SGZ37911.1"/>
    <property type="molecule type" value="Genomic_DNA"/>
</dbReference>
<evidence type="ECO:0000256" key="3">
    <source>
        <dbReference type="SAM" id="MobiDB-lite"/>
    </source>
</evidence>
<evidence type="ECO:0000259" key="4">
    <source>
        <dbReference type="Pfam" id="PF23798"/>
    </source>
</evidence>
<name>A0A1L0CT29_9ASCO</name>
<dbReference type="Gene3D" id="2.130.10.10">
    <property type="entry name" value="YVTN repeat-like/Quinoprotein amine dehydrogenase"/>
    <property type="match status" value="1"/>
</dbReference>
<evidence type="ECO:0000256" key="2">
    <source>
        <dbReference type="ARBA" id="ARBA00022737"/>
    </source>
</evidence>
<dbReference type="Pfam" id="PF23798">
    <property type="entry name" value="Beta-prop_SPT8"/>
    <property type="match status" value="1"/>
</dbReference>
<keyword evidence="1" id="KW-0853">WD repeat</keyword>
<dbReference type="GO" id="GO:0016593">
    <property type="term" value="C:Cdc73/Paf1 complex"/>
    <property type="evidence" value="ECO:0007669"/>
    <property type="project" value="TreeGrafter"/>
</dbReference>
<evidence type="ECO:0000313" key="6">
    <source>
        <dbReference type="Proteomes" id="UP000183365"/>
    </source>
</evidence>
<dbReference type="InterPro" id="IPR051510">
    <property type="entry name" value="SKI8"/>
</dbReference>
<dbReference type="SUPFAM" id="SSF50978">
    <property type="entry name" value="WD40 repeat-like"/>
    <property type="match status" value="1"/>
</dbReference>
<dbReference type="GO" id="GO:0000122">
    <property type="term" value="P:negative regulation of transcription by RNA polymerase II"/>
    <property type="evidence" value="ECO:0007669"/>
    <property type="project" value="EnsemblFungi"/>
</dbReference>
<feature type="domain" description="Transcription factor spt8 beta-propeller" evidence="4">
    <location>
        <begin position="69"/>
        <end position="484"/>
    </location>
</feature>
<dbReference type="Proteomes" id="UP000183365">
    <property type="component" value="Unassembled WGS sequence"/>
</dbReference>